<dbReference type="EMBL" id="JAAIVB010000006">
    <property type="protein sequence ID" value="NEX59628.1"/>
    <property type="molecule type" value="Genomic_DNA"/>
</dbReference>
<feature type="coiled-coil region" evidence="6">
    <location>
        <begin position="216"/>
        <end position="243"/>
    </location>
</feature>
<evidence type="ECO:0000256" key="1">
    <source>
        <dbReference type="ARBA" id="ARBA00000085"/>
    </source>
</evidence>
<dbReference type="Pfam" id="PF02518">
    <property type="entry name" value="HATPase_c"/>
    <property type="match status" value="1"/>
</dbReference>
<keyword evidence="6" id="KW-0175">Coiled coil</keyword>
<dbReference type="GO" id="GO:0000155">
    <property type="term" value="F:phosphorelay sensor kinase activity"/>
    <property type="evidence" value="ECO:0007669"/>
    <property type="project" value="InterPro"/>
</dbReference>
<keyword evidence="4" id="KW-0808">Transferase</keyword>
<sequence>MAGIAIVILSIWLNLSALDTLVANQRAQGAQRSVAAQLQNLVSLALQAETGQRGYVITGKEEYLAPYRDAVERLPAAFASLRNSLEGDAGQLRRLSQVEALQGKKQDELGRSIAVRRDQGFAEAQAIVSSDVGREYMQQVRDLVAAIDGIERGKLVERMAASARSAEQARRSIVFAGALDVFLIGALFLFTRHDLRMREKAAAERSRSDAMLRELNQSLERRIVERTQELQTVNERLDEVNRELEAFSYSVAHDLRAPLRSMHGFAEAVKDDYAGRLDEEGQDYLRRIADAAARMESLIDDLLVFSNLSRGELPMQPVAVDDMVHAALVNLEADVRASGADIRLDLEALRVMGNRQACVQACQNLLSNAIKFVAPGERPSVFIRCEQTVDGDGGPAVRVLVKDNGIGIRPDRLDRIFRPFERLHGVDEFRGSGIGLAIVETAVRRMYGQCGVESRVGQGSLFWFVLPGAA</sequence>
<evidence type="ECO:0000313" key="10">
    <source>
        <dbReference type="Proteomes" id="UP000482155"/>
    </source>
</evidence>
<dbReference type="InterPro" id="IPR050351">
    <property type="entry name" value="BphY/WalK/GraS-like"/>
</dbReference>
<dbReference type="GO" id="GO:0000156">
    <property type="term" value="F:phosphorelay response regulator activity"/>
    <property type="evidence" value="ECO:0007669"/>
    <property type="project" value="TreeGrafter"/>
</dbReference>
<dbReference type="SUPFAM" id="SSF55874">
    <property type="entry name" value="ATPase domain of HSP90 chaperone/DNA topoisomerase II/histidine kinase"/>
    <property type="match status" value="1"/>
</dbReference>
<dbReference type="RefSeq" id="WP_163959970.1">
    <property type="nucleotide sequence ID" value="NZ_JAAIVB010000006.1"/>
</dbReference>
<keyword evidence="7" id="KW-0472">Membrane</keyword>
<evidence type="ECO:0000256" key="4">
    <source>
        <dbReference type="ARBA" id="ARBA00022679"/>
    </source>
</evidence>
<keyword evidence="3" id="KW-0597">Phosphoprotein</keyword>
<dbReference type="InterPro" id="IPR036890">
    <property type="entry name" value="HATPase_C_sf"/>
</dbReference>
<dbReference type="PANTHER" id="PTHR42878">
    <property type="entry name" value="TWO-COMPONENT HISTIDINE KINASE"/>
    <property type="match status" value="1"/>
</dbReference>
<feature type="transmembrane region" description="Helical" evidence="7">
    <location>
        <begin position="172"/>
        <end position="190"/>
    </location>
</feature>
<dbReference type="SUPFAM" id="SSF47384">
    <property type="entry name" value="Homodimeric domain of signal transducing histidine kinase"/>
    <property type="match status" value="1"/>
</dbReference>
<dbReference type="PRINTS" id="PR00344">
    <property type="entry name" value="BCTRLSENSOR"/>
</dbReference>
<evidence type="ECO:0000259" key="8">
    <source>
        <dbReference type="PROSITE" id="PS50109"/>
    </source>
</evidence>
<name>A0A6B3SG59_9BURK</name>
<dbReference type="AlphaFoldDB" id="A0A6B3SG59"/>
<dbReference type="PANTHER" id="PTHR42878:SF15">
    <property type="entry name" value="BACTERIOPHYTOCHROME"/>
    <property type="match status" value="1"/>
</dbReference>
<evidence type="ECO:0000313" key="9">
    <source>
        <dbReference type="EMBL" id="NEX59628.1"/>
    </source>
</evidence>
<keyword evidence="10" id="KW-1185">Reference proteome</keyword>
<dbReference type="Gene3D" id="3.30.565.10">
    <property type="entry name" value="Histidine kinase-like ATPase, C-terminal domain"/>
    <property type="match status" value="1"/>
</dbReference>
<dbReference type="CDD" id="cd00082">
    <property type="entry name" value="HisKA"/>
    <property type="match status" value="1"/>
</dbReference>
<evidence type="ECO:0000256" key="2">
    <source>
        <dbReference type="ARBA" id="ARBA00012438"/>
    </source>
</evidence>
<protein>
    <recommendedName>
        <fullName evidence="2">histidine kinase</fullName>
        <ecNumber evidence="2">2.7.13.3</ecNumber>
    </recommendedName>
</protein>
<dbReference type="Pfam" id="PF00512">
    <property type="entry name" value="HisKA"/>
    <property type="match status" value="1"/>
</dbReference>
<proteinExistence type="predicted"/>
<dbReference type="GO" id="GO:0007234">
    <property type="term" value="P:osmosensory signaling via phosphorelay pathway"/>
    <property type="evidence" value="ECO:0007669"/>
    <property type="project" value="TreeGrafter"/>
</dbReference>
<evidence type="ECO:0000256" key="6">
    <source>
        <dbReference type="SAM" id="Coils"/>
    </source>
</evidence>
<dbReference type="InterPro" id="IPR004358">
    <property type="entry name" value="Sig_transdc_His_kin-like_C"/>
</dbReference>
<comment type="catalytic activity">
    <reaction evidence="1">
        <text>ATP + protein L-histidine = ADP + protein N-phospho-L-histidine.</text>
        <dbReference type="EC" id="2.7.13.3"/>
    </reaction>
</comment>
<feature type="domain" description="Histidine kinase" evidence="8">
    <location>
        <begin position="250"/>
        <end position="470"/>
    </location>
</feature>
<dbReference type="EC" id="2.7.13.3" evidence="2"/>
<reference evidence="9 10" key="1">
    <citation type="submission" date="2020-02" db="EMBL/GenBank/DDBJ databases">
        <authorList>
            <person name="Kim M.K."/>
        </authorList>
    </citation>
    <scope>NUCLEOTIDE SEQUENCE [LARGE SCALE GENOMIC DNA]</scope>
    <source>
        <strain evidence="9 10">17J57-3</strain>
    </source>
</reference>
<dbReference type="GO" id="GO:0030295">
    <property type="term" value="F:protein kinase activator activity"/>
    <property type="evidence" value="ECO:0007669"/>
    <property type="project" value="TreeGrafter"/>
</dbReference>
<dbReference type="InterPro" id="IPR003661">
    <property type="entry name" value="HisK_dim/P_dom"/>
</dbReference>
<dbReference type="Gene3D" id="1.10.287.130">
    <property type="match status" value="1"/>
</dbReference>
<organism evidence="9 10">
    <name type="scientific">Noviherbaspirillum galbum</name>
    <dbReference type="NCBI Taxonomy" id="2709383"/>
    <lineage>
        <taxon>Bacteria</taxon>
        <taxon>Pseudomonadati</taxon>
        <taxon>Pseudomonadota</taxon>
        <taxon>Betaproteobacteria</taxon>
        <taxon>Burkholderiales</taxon>
        <taxon>Oxalobacteraceae</taxon>
        <taxon>Noviherbaspirillum</taxon>
    </lineage>
</organism>
<evidence type="ECO:0000256" key="3">
    <source>
        <dbReference type="ARBA" id="ARBA00022553"/>
    </source>
</evidence>
<keyword evidence="7" id="KW-0812">Transmembrane</keyword>
<keyword evidence="5" id="KW-0418">Kinase</keyword>
<dbReference type="InterPro" id="IPR005467">
    <property type="entry name" value="His_kinase_dom"/>
</dbReference>
<dbReference type="InterPro" id="IPR003594">
    <property type="entry name" value="HATPase_dom"/>
</dbReference>
<dbReference type="Pfam" id="PF05227">
    <property type="entry name" value="CHASE3"/>
    <property type="match status" value="1"/>
</dbReference>
<dbReference type="PROSITE" id="PS50109">
    <property type="entry name" value="HIS_KIN"/>
    <property type="match status" value="1"/>
</dbReference>
<comment type="caution">
    <text evidence="9">The sequence shown here is derived from an EMBL/GenBank/DDBJ whole genome shotgun (WGS) entry which is preliminary data.</text>
</comment>
<evidence type="ECO:0000256" key="5">
    <source>
        <dbReference type="ARBA" id="ARBA00022777"/>
    </source>
</evidence>
<dbReference type="CDD" id="cd19410">
    <property type="entry name" value="HK9-like_sensor"/>
    <property type="match status" value="1"/>
</dbReference>
<evidence type="ECO:0000256" key="7">
    <source>
        <dbReference type="SAM" id="Phobius"/>
    </source>
</evidence>
<accession>A0A6B3SG59</accession>
<dbReference type="SMART" id="SM00388">
    <property type="entry name" value="HisKA"/>
    <property type="match status" value="1"/>
</dbReference>
<dbReference type="InterPro" id="IPR036097">
    <property type="entry name" value="HisK_dim/P_sf"/>
</dbReference>
<dbReference type="SMART" id="SM00387">
    <property type="entry name" value="HATPase_c"/>
    <property type="match status" value="1"/>
</dbReference>
<dbReference type="Proteomes" id="UP000482155">
    <property type="component" value="Unassembled WGS sequence"/>
</dbReference>
<dbReference type="InterPro" id="IPR007891">
    <property type="entry name" value="CHASE3"/>
</dbReference>
<keyword evidence="7" id="KW-1133">Transmembrane helix</keyword>
<gene>
    <name evidence="9" type="ORF">G3574_00920</name>
</gene>